<dbReference type="EMBL" id="JBBXJM010000003">
    <property type="protein sequence ID" value="KAL1409570.1"/>
    <property type="molecule type" value="Genomic_DNA"/>
</dbReference>
<evidence type="ECO:0000313" key="1">
    <source>
        <dbReference type="EMBL" id="KAL1409570.1"/>
    </source>
</evidence>
<proteinExistence type="predicted"/>
<dbReference type="GeneID" id="95984603"/>
<dbReference type="Proteomes" id="UP001565368">
    <property type="component" value="Unassembled WGS sequence"/>
</dbReference>
<protein>
    <submittedName>
        <fullName evidence="1">Uncharacterized protein</fullName>
    </submittedName>
</protein>
<accession>A0ABR3Q4A8</accession>
<keyword evidence="2" id="KW-1185">Reference proteome</keyword>
<name>A0ABR3Q4A8_9TREE</name>
<dbReference type="RefSeq" id="XP_069209514.1">
    <property type="nucleotide sequence ID" value="XM_069352096.1"/>
</dbReference>
<gene>
    <name evidence="1" type="ORF">Q8F55_003560</name>
</gene>
<comment type="caution">
    <text evidence="1">The sequence shown here is derived from an EMBL/GenBank/DDBJ whole genome shotgun (WGS) entry which is preliminary data.</text>
</comment>
<evidence type="ECO:0000313" key="2">
    <source>
        <dbReference type="Proteomes" id="UP001565368"/>
    </source>
</evidence>
<reference evidence="1 2" key="1">
    <citation type="submission" date="2023-08" db="EMBL/GenBank/DDBJ databases">
        <title>Annotated Genome Sequence of Vanrija albida AlHP1.</title>
        <authorList>
            <person name="Herzog R."/>
        </authorList>
    </citation>
    <scope>NUCLEOTIDE SEQUENCE [LARGE SCALE GENOMIC DNA]</scope>
    <source>
        <strain evidence="1 2">AlHP1</strain>
    </source>
</reference>
<sequence>MSLSHTYTTWITELLNEDGYGNLLDGTPTSAAQMDHARSRVLAVISDLPRPSLVSEQVFQNIAFWTRYATFREMHDDIIQWLDTVDTSASSSLPSWETYQSSPYGGYSHDPYGSGWY</sequence>
<organism evidence="1 2">
    <name type="scientific">Vanrija albida</name>
    <dbReference type="NCBI Taxonomy" id="181172"/>
    <lineage>
        <taxon>Eukaryota</taxon>
        <taxon>Fungi</taxon>
        <taxon>Dikarya</taxon>
        <taxon>Basidiomycota</taxon>
        <taxon>Agaricomycotina</taxon>
        <taxon>Tremellomycetes</taxon>
        <taxon>Trichosporonales</taxon>
        <taxon>Trichosporonaceae</taxon>
        <taxon>Vanrija</taxon>
    </lineage>
</organism>